<reference evidence="6 7" key="1">
    <citation type="journal article" date="2014" name="Int. J. Syst. Evol. Microbiol.">
        <title>Complete genome sequence of Corynebacterium casei LMG S-19264T (=DSM 44701T), isolated from a smear-ripened cheese.</title>
        <authorList>
            <consortium name="US DOE Joint Genome Institute (JGI-PGF)"/>
            <person name="Walter F."/>
            <person name="Albersmeier A."/>
            <person name="Kalinowski J."/>
            <person name="Ruckert C."/>
        </authorList>
    </citation>
    <scope>NUCLEOTIDE SEQUENCE [LARGE SCALE GENOMIC DNA]</scope>
    <source>
        <strain evidence="6 7">CGMCC 4.7206</strain>
    </source>
</reference>
<keyword evidence="8" id="KW-1185">Reference proteome</keyword>
<evidence type="ECO:0000313" key="7">
    <source>
        <dbReference type="Proteomes" id="UP000597989"/>
    </source>
</evidence>
<evidence type="ECO:0000259" key="4">
    <source>
        <dbReference type="PROSITE" id="PS50949"/>
    </source>
</evidence>
<dbReference type="PANTHER" id="PTHR43537">
    <property type="entry name" value="TRANSCRIPTIONAL REGULATOR, GNTR FAMILY"/>
    <property type="match status" value="1"/>
</dbReference>
<dbReference type="GO" id="GO:0003677">
    <property type="term" value="F:DNA binding"/>
    <property type="evidence" value="ECO:0007669"/>
    <property type="project" value="UniProtKB-KW"/>
</dbReference>
<keyword evidence="3" id="KW-0804">Transcription</keyword>
<dbReference type="SMART" id="SM00345">
    <property type="entry name" value="HTH_GNTR"/>
    <property type="match status" value="1"/>
</dbReference>
<dbReference type="CDD" id="cd07377">
    <property type="entry name" value="WHTH_GntR"/>
    <property type="match status" value="1"/>
</dbReference>
<evidence type="ECO:0000256" key="3">
    <source>
        <dbReference type="ARBA" id="ARBA00023163"/>
    </source>
</evidence>
<organism evidence="6 7">
    <name type="scientific">Saccharopolyspora thermophila</name>
    <dbReference type="NCBI Taxonomy" id="89367"/>
    <lineage>
        <taxon>Bacteria</taxon>
        <taxon>Bacillati</taxon>
        <taxon>Actinomycetota</taxon>
        <taxon>Actinomycetes</taxon>
        <taxon>Pseudonocardiales</taxon>
        <taxon>Pseudonocardiaceae</taxon>
        <taxon>Saccharopolyspora</taxon>
    </lineage>
</organism>
<dbReference type="GO" id="GO:0003700">
    <property type="term" value="F:DNA-binding transcription factor activity"/>
    <property type="evidence" value="ECO:0007669"/>
    <property type="project" value="InterPro"/>
</dbReference>
<dbReference type="InterPro" id="IPR008920">
    <property type="entry name" value="TF_FadR/GntR_C"/>
</dbReference>
<keyword evidence="1" id="KW-0805">Transcription regulation</keyword>
<dbReference type="EMBL" id="BMMT01000007">
    <property type="protein sequence ID" value="GGI86276.1"/>
    <property type="molecule type" value="Genomic_DNA"/>
</dbReference>
<evidence type="ECO:0000313" key="5">
    <source>
        <dbReference type="EMBL" id="GAA0536128.1"/>
    </source>
</evidence>
<proteinExistence type="predicted"/>
<reference evidence="6" key="3">
    <citation type="submission" date="2020-09" db="EMBL/GenBank/DDBJ databases">
        <authorList>
            <person name="Sun Q."/>
            <person name="Zhou Y."/>
        </authorList>
    </citation>
    <scope>NUCLEOTIDE SEQUENCE</scope>
    <source>
        <strain evidence="6">CGMCC 4.7206</strain>
    </source>
</reference>
<dbReference type="SUPFAM" id="SSF48008">
    <property type="entry name" value="GntR ligand-binding domain-like"/>
    <property type="match status" value="1"/>
</dbReference>
<dbReference type="Pfam" id="PF07729">
    <property type="entry name" value="FCD"/>
    <property type="match status" value="1"/>
</dbReference>
<dbReference type="Proteomes" id="UP000597989">
    <property type="component" value="Unassembled WGS sequence"/>
</dbReference>
<dbReference type="InterPro" id="IPR036388">
    <property type="entry name" value="WH-like_DNA-bd_sf"/>
</dbReference>
<dbReference type="InterPro" id="IPR000524">
    <property type="entry name" value="Tscrpt_reg_HTH_GntR"/>
</dbReference>
<protein>
    <submittedName>
        <fullName evidence="5">FCD domain-containing protein</fullName>
    </submittedName>
    <submittedName>
        <fullName evidence="6">GntR family transcriptional regulator</fullName>
    </submittedName>
</protein>
<dbReference type="PRINTS" id="PR00035">
    <property type="entry name" value="HTHGNTR"/>
</dbReference>
<name>A0A917JV98_9PSEU</name>
<reference evidence="5" key="4">
    <citation type="submission" date="2023-12" db="EMBL/GenBank/DDBJ databases">
        <authorList>
            <person name="Sun Q."/>
            <person name="Inoue M."/>
        </authorList>
    </citation>
    <scope>NUCLEOTIDE SEQUENCE</scope>
    <source>
        <strain evidence="5">JCM 10664</strain>
    </source>
</reference>
<gene>
    <name evidence="5" type="ORF">GCM10009545_43510</name>
    <name evidence="6" type="ORF">GCM10011581_24230</name>
</gene>
<comment type="caution">
    <text evidence="6">The sequence shown here is derived from an EMBL/GenBank/DDBJ whole genome shotgun (WGS) entry which is preliminary data.</text>
</comment>
<dbReference type="PROSITE" id="PS50949">
    <property type="entry name" value="HTH_GNTR"/>
    <property type="match status" value="1"/>
</dbReference>
<reference evidence="5 8" key="2">
    <citation type="journal article" date="2019" name="Int. J. Syst. Evol. Microbiol.">
        <title>The Global Catalogue of Microorganisms (GCM) 10K type strain sequencing project: providing services to taxonomists for standard genome sequencing and annotation.</title>
        <authorList>
            <consortium name="The Broad Institute Genomics Platform"/>
            <consortium name="The Broad Institute Genome Sequencing Center for Infectious Disease"/>
            <person name="Wu L."/>
            <person name="Ma J."/>
        </authorList>
    </citation>
    <scope>NUCLEOTIDE SEQUENCE [LARGE SCALE GENOMIC DNA]</scope>
    <source>
        <strain evidence="5 8">JCM 10664</strain>
    </source>
</reference>
<dbReference type="EMBL" id="BAAAHC010000019">
    <property type="protein sequence ID" value="GAA0536128.1"/>
    <property type="molecule type" value="Genomic_DNA"/>
</dbReference>
<dbReference type="AlphaFoldDB" id="A0A917JV98"/>
<keyword evidence="2" id="KW-0238">DNA-binding</keyword>
<dbReference type="Pfam" id="PF00392">
    <property type="entry name" value="GntR"/>
    <property type="match status" value="1"/>
</dbReference>
<sequence>MAGQEQAANWRPVARAHTYELVIDRIEEQILTGTLRVGDRLPPERDLAAMLGVSRSAVREALRALQAQGVLRMAVGTGPDSGTTVAALPSQAMTRLLRLHVALANFPLRDVVEARVMLERESARNAAVRATDQELADLHRMVEEMAAPDLDRDRFNELDIAFHVAIAEAGGNRLIADMTIAIRESLRHPLSRAFRDLGEKWTGIAAGLRDDHRAILAALRAHDPDLAEHRMVEHIRGFYATIPAVTA</sequence>
<dbReference type="SMART" id="SM00895">
    <property type="entry name" value="FCD"/>
    <property type="match status" value="1"/>
</dbReference>
<dbReference type="Gene3D" id="1.10.10.10">
    <property type="entry name" value="Winged helix-like DNA-binding domain superfamily/Winged helix DNA-binding domain"/>
    <property type="match status" value="1"/>
</dbReference>
<evidence type="ECO:0000313" key="8">
    <source>
        <dbReference type="Proteomes" id="UP001500220"/>
    </source>
</evidence>
<dbReference type="RefSeq" id="WP_188987429.1">
    <property type="nucleotide sequence ID" value="NZ_BAAAHC010000019.1"/>
</dbReference>
<feature type="domain" description="HTH gntR-type" evidence="4">
    <location>
        <begin position="16"/>
        <end position="88"/>
    </location>
</feature>
<evidence type="ECO:0000313" key="6">
    <source>
        <dbReference type="EMBL" id="GGI86276.1"/>
    </source>
</evidence>
<accession>A0A917JV98</accession>
<dbReference type="InterPro" id="IPR011711">
    <property type="entry name" value="GntR_C"/>
</dbReference>
<dbReference type="SUPFAM" id="SSF46785">
    <property type="entry name" value="Winged helix' DNA-binding domain"/>
    <property type="match status" value="1"/>
</dbReference>
<dbReference type="InterPro" id="IPR036390">
    <property type="entry name" value="WH_DNA-bd_sf"/>
</dbReference>
<evidence type="ECO:0000256" key="1">
    <source>
        <dbReference type="ARBA" id="ARBA00023015"/>
    </source>
</evidence>
<dbReference type="Gene3D" id="1.20.120.530">
    <property type="entry name" value="GntR ligand-binding domain-like"/>
    <property type="match status" value="1"/>
</dbReference>
<dbReference type="Proteomes" id="UP001500220">
    <property type="component" value="Unassembled WGS sequence"/>
</dbReference>
<evidence type="ECO:0000256" key="2">
    <source>
        <dbReference type="ARBA" id="ARBA00023125"/>
    </source>
</evidence>
<dbReference type="PANTHER" id="PTHR43537:SF5">
    <property type="entry name" value="UXU OPERON TRANSCRIPTIONAL REGULATOR"/>
    <property type="match status" value="1"/>
</dbReference>